<reference evidence="2 5" key="2">
    <citation type="submission" date="2024-11" db="EMBL/GenBank/DDBJ databases">
        <title>Genome sequencing of Xanthomonas codiaei.</title>
        <authorList>
            <person name="Studholme D.J."/>
        </authorList>
    </citation>
    <scope>NUCLEOTIDE SEQUENCE [LARGE SCALE GENOMIC DNA]</scope>
    <source>
        <strain evidence="2 5">NCPPB 4350</strain>
    </source>
</reference>
<gene>
    <name evidence="2" type="ORF">ACI6Q5_18950</name>
    <name evidence="3" type="ORF">XcodCFBP4690_12510</name>
</gene>
<keyword evidence="1" id="KW-1133">Transmembrane helix</keyword>
<evidence type="ECO:0008006" key="6">
    <source>
        <dbReference type="Google" id="ProtNLM"/>
    </source>
</evidence>
<comment type="caution">
    <text evidence="3">The sequence shown here is derived from an EMBL/GenBank/DDBJ whole genome shotgun (WGS) entry which is preliminary data.</text>
</comment>
<dbReference type="RefSeq" id="WP_104541255.1">
    <property type="nucleotide sequence ID" value="NZ_JBJGBS010000137.1"/>
</dbReference>
<keyword evidence="1" id="KW-0812">Transmembrane</keyword>
<keyword evidence="1" id="KW-0472">Membrane</keyword>
<dbReference type="EMBL" id="JBJGBS010000137">
    <property type="protein sequence ID" value="MFO3706994.1"/>
    <property type="molecule type" value="Genomic_DNA"/>
</dbReference>
<dbReference type="OrthoDB" id="5524449at2"/>
<sequence length="510" mass="57001">MNWALDALGLDVDADARAIKRAYAARLKLTRPDDDPAGFQQLHETYQAALAWSRHRAEMVNANDSAQLPNDDTPELAVLRNDSATVPPRIAVPVPPQVQAIDTRRTESPEMTQLDAIPRPVPTIAADWISPPQVPQAAVDVQQVQRRVLQQAGAIHPQELQQWLMAQPELWSLEHKSQISSALQHSLLAGTHALSEDNYDVLADFFDWERALDAPDPYLVASARLQMHRRWLLQPEGHTQLAIHLQHLGDASASVLQVRKLLEWLGPAESEGAAFAALLWPWRANQVRLLLDLIGYVPDGRKPLPPLDRESAQRWYVASQRDVFNPVIAILGLARSAIVGTAIFLLFLLLAMIDHNPSPGMSPVLEVGLYGAATCIVGWATWYCVMSLLRWQCRPETDPRLTRPLLQRLFIPAVGMLAGGLIFVDLKQMATFIALPLLPIALLRWIRRDRVTFQFQWSWGWAWVALLCTKAAFMGFGYLVLYPQAALLGTAIAWSADLISQWNARRTAAH</sequence>
<accession>A0A2S7CNQ2</accession>
<keyword evidence="5" id="KW-1185">Reference proteome</keyword>
<dbReference type="Proteomes" id="UP001637990">
    <property type="component" value="Unassembled WGS sequence"/>
</dbReference>
<feature type="transmembrane region" description="Helical" evidence="1">
    <location>
        <begin position="405"/>
        <end position="423"/>
    </location>
</feature>
<evidence type="ECO:0000256" key="1">
    <source>
        <dbReference type="SAM" id="Phobius"/>
    </source>
</evidence>
<evidence type="ECO:0000313" key="4">
    <source>
        <dbReference type="Proteomes" id="UP000237872"/>
    </source>
</evidence>
<evidence type="ECO:0000313" key="5">
    <source>
        <dbReference type="Proteomes" id="UP001637990"/>
    </source>
</evidence>
<protein>
    <recommendedName>
        <fullName evidence="6">Molecular chaperone DnaJ</fullName>
    </recommendedName>
</protein>
<reference evidence="3 4" key="1">
    <citation type="submission" date="2016-08" db="EMBL/GenBank/DDBJ databases">
        <authorList>
            <person name="Seilhamer J.J."/>
        </authorList>
    </citation>
    <scope>NUCLEOTIDE SEQUENCE [LARGE SCALE GENOMIC DNA]</scope>
    <source>
        <strain evidence="3 4">CFBP4690</strain>
    </source>
</reference>
<feature type="transmembrane region" description="Helical" evidence="1">
    <location>
        <begin position="429"/>
        <end position="446"/>
    </location>
</feature>
<dbReference type="EMBL" id="MDEC01000016">
    <property type="protein sequence ID" value="PPU63216.1"/>
    <property type="molecule type" value="Genomic_DNA"/>
</dbReference>
<feature type="transmembrane region" description="Helical" evidence="1">
    <location>
        <begin position="458"/>
        <end position="479"/>
    </location>
</feature>
<feature type="transmembrane region" description="Helical" evidence="1">
    <location>
        <begin position="323"/>
        <end position="347"/>
    </location>
</feature>
<organism evidence="3 4">
    <name type="scientific">Xanthomonas codiaei</name>
    <dbReference type="NCBI Taxonomy" id="56463"/>
    <lineage>
        <taxon>Bacteria</taxon>
        <taxon>Pseudomonadati</taxon>
        <taxon>Pseudomonadota</taxon>
        <taxon>Gammaproteobacteria</taxon>
        <taxon>Lysobacterales</taxon>
        <taxon>Lysobacteraceae</taxon>
        <taxon>Xanthomonas</taxon>
    </lineage>
</organism>
<name>A0A2S7CNQ2_9XANT</name>
<evidence type="ECO:0000313" key="3">
    <source>
        <dbReference type="EMBL" id="PPU63216.1"/>
    </source>
</evidence>
<evidence type="ECO:0000313" key="2">
    <source>
        <dbReference type="EMBL" id="MFO3706994.1"/>
    </source>
</evidence>
<dbReference type="AlphaFoldDB" id="A0A2S7CNQ2"/>
<dbReference type="Proteomes" id="UP000237872">
    <property type="component" value="Unassembled WGS sequence"/>
</dbReference>
<proteinExistence type="predicted"/>
<feature type="transmembrane region" description="Helical" evidence="1">
    <location>
        <begin position="367"/>
        <end position="385"/>
    </location>
</feature>